<dbReference type="InterPro" id="IPR029468">
    <property type="entry name" value="O-ag_pol_Wzy"/>
</dbReference>
<evidence type="ECO:0000313" key="3">
    <source>
        <dbReference type="Proteomes" id="UP001144397"/>
    </source>
</evidence>
<proteinExistence type="predicted"/>
<feature type="transmembrane region" description="Helical" evidence="1">
    <location>
        <begin position="256"/>
        <end position="279"/>
    </location>
</feature>
<organism evidence="2 3">
    <name type="scientific">Xanthobacter flavus</name>
    <dbReference type="NCBI Taxonomy" id="281"/>
    <lineage>
        <taxon>Bacteria</taxon>
        <taxon>Pseudomonadati</taxon>
        <taxon>Pseudomonadota</taxon>
        <taxon>Alphaproteobacteria</taxon>
        <taxon>Hyphomicrobiales</taxon>
        <taxon>Xanthobacteraceae</taxon>
        <taxon>Xanthobacter</taxon>
    </lineage>
</organism>
<feature type="transmembrane region" description="Helical" evidence="1">
    <location>
        <begin position="191"/>
        <end position="210"/>
    </location>
</feature>
<feature type="transmembrane region" description="Helical" evidence="1">
    <location>
        <begin position="49"/>
        <end position="69"/>
    </location>
</feature>
<feature type="transmembrane region" description="Helical" evidence="1">
    <location>
        <begin position="222"/>
        <end position="250"/>
    </location>
</feature>
<reference evidence="2" key="1">
    <citation type="submission" date="2022-12" db="EMBL/GenBank/DDBJ databases">
        <title>Reference genome sequencing for broad-spectrum identification of bacterial and archaeal isolates by mass spectrometry.</title>
        <authorList>
            <person name="Sekiguchi Y."/>
            <person name="Tourlousse D.M."/>
        </authorList>
    </citation>
    <scope>NUCLEOTIDE SEQUENCE</scope>
    <source>
        <strain evidence="2">301</strain>
    </source>
</reference>
<keyword evidence="1" id="KW-0472">Membrane</keyword>
<feature type="transmembrane region" description="Helical" evidence="1">
    <location>
        <begin position="108"/>
        <end position="126"/>
    </location>
</feature>
<dbReference type="Pfam" id="PF14296">
    <property type="entry name" value="O-ag_pol_Wzy"/>
    <property type="match status" value="1"/>
</dbReference>
<feature type="transmembrane region" description="Helical" evidence="1">
    <location>
        <begin position="26"/>
        <end position="43"/>
    </location>
</feature>
<sequence length="471" mass="52675">MAMSSIQGVERLTHQLRDARRRDVKLTAPFVPLSFFIMIMQLTVPDSDIVFGVSIVFYLSYAFYLLYIIGELRNPIGIGFIIMLMYSYLPFIQGPESYGRMARFGVDGGYYIYSVAQFSFVFWVYISGYVFKLPEEVMVPEESPSELMGVAALCAAAIGSMLGFLYILRFGTVSSGDVAYGDSFTQRLEEGSGVLFLGGPFGMVGAAIVFTRAKLRPVDWLVALLPFAIMYVATTQRKFIVIPLVIFLAARLRIKSIYAVGIILTALVCGALLFSYLGFVRVRSISIDEVLSPDRMSEFWDSLGDYISGETPALFGSASAAYAGFIEPLPYFGDYLLSWQMSVPQFLLSSGFETVNTRFSFALTPTIAQLGGGWGFSYFGEAYLVGGFLGVFIMTMIVIFIFRYIYVMAEKNGRQSFFGLMLVCGAYHVIWFQRNAFGYFLKEYIIYQGAIIILVIWSAKIIYSMSRPPQP</sequence>
<protein>
    <recommendedName>
        <fullName evidence="4">O-antigen polysaccharide polymerase Wzy</fullName>
    </recommendedName>
</protein>
<accession>A0A9W6CHK7</accession>
<feature type="transmembrane region" description="Helical" evidence="1">
    <location>
        <begin position="147"/>
        <end position="171"/>
    </location>
</feature>
<dbReference type="EMBL" id="BSDO01000002">
    <property type="protein sequence ID" value="GLI22451.1"/>
    <property type="molecule type" value="Genomic_DNA"/>
</dbReference>
<keyword evidence="1" id="KW-1133">Transmembrane helix</keyword>
<feature type="transmembrane region" description="Helical" evidence="1">
    <location>
        <begin position="417"/>
        <end position="433"/>
    </location>
</feature>
<dbReference type="AlphaFoldDB" id="A0A9W6CHK7"/>
<evidence type="ECO:0000313" key="2">
    <source>
        <dbReference type="EMBL" id="GLI22451.1"/>
    </source>
</evidence>
<name>A0A9W6CHK7_XANFL</name>
<dbReference type="NCBIfam" id="TIGR04370">
    <property type="entry name" value="glyco_rpt_poly"/>
    <property type="match status" value="1"/>
</dbReference>
<feature type="transmembrane region" description="Helical" evidence="1">
    <location>
        <begin position="445"/>
        <end position="463"/>
    </location>
</feature>
<gene>
    <name evidence="2" type="ORF">XFLAVUS301_21250</name>
</gene>
<dbReference type="Proteomes" id="UP001144397">
    <property type="component" value="Unassembled WGS sequence"/>
</dbReference>
<comment type="caution">
    <text evidence="2">The sequence shown here is derived from an EMBL/GenBank/DDBJ whole genome shotgun (WGS) entry which is preliminary data.</text>
</comment>
<evidence type="ECO:0000256" key="1">
    <source>
        <dbReference type="SAM" id="Phobius"/>
    </source>
</evidence>
<evidence type="ECO:0008006" key="4">
    <source>
        <dbReference type="Google" id="ProtNLM"/>
    </source>
</evidence>
<feature type="transmembrane region" description="Helical" evidence="1">
    <location>
        <begin position="382"/>
        <end position="405"/>
    </location>
</feature>
<keyword evidence="1" id="KW-0812">Transmembrane</keyword>
<feature type="transmembrane region" description="Helical" evidence="1">
    <location>
        <begin position="76"/>
        <end position="93"/>
    </location>
</feature>